<keyword evidence="7" id="KW-0408">Iron</keyword>
<keyword evidence="10" id="KW-1185">Reference proteome</keyword>
<keyword evidence="4" id="KW-0349">Heme</keyword>
<dbReference type="EMBL" id="AWGB01000062">
    <property type="protein sequence ID" value="ESQ84962.1"/>
    <property type="molecule type" value="Genomic_DNA"/>
</dbReference>
<dbReference type="Proteomes" id="UP000017837">
    <property type="component" value="Unassembled WGS sequence"/>
</dbReference>
<dbReference type="InterPro" id="IPR024712">
    <property type="entry name" value="Catalase_clade2"/>
</dbReference>
<evidence type="ECO:0000256" key="2">
    <source>
        <dbReference type="ARBA" id="ARBA00012314"/>
    </source>
</evidence>
<evidence type="ECO:0000313" key="10">
    <source>
        <dbReference type="Proteomes" id="UP000017837"/>
    </source>
</evidence>
<evidence type="ECO:0000256" key="5">
    <source>
        <dbReference type="ARBA" id="ARBA00022723"/>
    </source>
</evidence>
<keyword evidence="5" id="KW-0479">Metal-binding</keyword>
<dbReference type="GO" id="GO:0020037">
    <property type="term" value="F:heme binding"/>
    <property type="evidence" value="ECO:0007669"/>
    <property type="project" value="InterPro"/>
</dbReference>
<dbReference type="GO" id="GO:0004096">
    <property type="term" value="F:catalase activity"/>
    <property type="evidence" value="ECO:0007669"/>
    <property type="project" value="UniProtKB-EC"/>
</dbReference>
<keyword evidence="6" id="KW-0560">Oxidoreductase</keyword>
<keyword evidence="8" id="KW-0376">Hydrogen peroxide</keyword>
<name>V4NT16_9CAUL</name>
<dbReference type="InterPro" id="IPR029062">
    <property type="entry name" value="Class_I_gatase-like"/>
</dbReference>
<comment type="caution">
    <text evidence="9">The sequence shown here is derived from an EMBL/GenBank/DDBJ whole genome shotgun (WGS) entry which is preliminary data.</text>
</comment>
<protein>
    <recommendedName>
        <fullName evidence="2">catalase</fullName>
        <ecNumber evidence="2">1.11.1.6</ecNumber>
    </recommendedName>
</protein>
<keyword evidence="3" id="KW-0575">Peroxidase</keyword>
<dbReference type="AlphaFoldDB" id="V4NT16"/>
<dbReference type="eggNOG" id="COG0693">
    <property type="taxonomic scope" value="Bacteria"/>
</dbReference>
<dbReference type="GO" id="GO:0006979">
    <property type="term" value="P:response to oxidative stress"/>
    <property type="evidence" value="ECO:0007669"/>
    <property type="project" value="InterPro"/>
</dbReference>
<dbReference type="GO" id="GO:0046872">
    <property type="term" value="F:metal ion binding"/>
    <property type="evidence" value="ECO:0007669"/>
    <property type="project" value="UniProtKB-KW"/>
</dbReference>
<dbReference type="EC" id="1.11.1.6" evidence="2"/>
<evidence type="ECO:0000256" key="3">
    <source>
        <dbReference type="ARBA" id="ARBA00022559"/>
    </source>
</evidence>
<evidence type="ECO:0000256" key="4">
    <source>
        <dbReference type="ARBA" id="ARBA00022617"/>
    </source>
</evidence>
<accession>V4NT16</accession>
<proteinExistence type="predicted"/>
<dbReference type="PANTHER" id="PTHR42821">
    <property type="entry name" value="CATALASE"/>
    <property type="match status" value="1"/>
</dbReference>
<evidence type="ECO:0000256" key="8">
    <source>
        <dbReference type="ARBA" id="ARBA00023324"/>
    </source>
</evidence>
<dbReference type="PANTHER" id="PTHR42821:SF1">
    <property type="entry name" value="CATALASE-B"/>
    <property type="match status" value="1"/>
</dbReference>
<dbReference type="Gene3D" id="3.40.50.880">
    <property type="match status" value="1"/>
</dbReference>
<reference evidence="9 10" key="1">
    <citation type="journal article" date="2014" name="Nature">
        <title>Sequential evolution of bacterial morphology by co-option of a developmental regulator.</title>
        <authorList>
            <person name="Jiang C."/>
            <person name="Brown P.J."/>
            <person name="Ducret A."/>
            <person name="Brun Y.V."/>
        </authorList>
    </citation>
    <scope>NUCLEOTIDE SEQUENCE [LARGE SCALE GENOMIC DNA]</scope>
    <source>
        <strain evidence="9 10">DSM 16100</strain>
    </source>
</reference>
<dbReference type="GO" id="GO:0042744">
    <property type="term" value="P:hydrogen peroxide catabolic process"/>
    <property type="evidence" value="ECO:0007669"/>
    <property type="project" value="UniProtKB-KW"/>
</dbReference>
<sequence>MAHSDSPASDEGDLSLDDRKIAILIAEGTEAQALIHLVRHIHEAGGHAAIIASEQGRIRLSDHSAIMPEAELAHSSSQNFDAVAVLLSERGAIRHRQDMAMLTWLRESFADRKPIGYSEPLRLVLGMAGIVPVEGVVTISELPQALSLRYAVLAY</sequence>
<dbReference type="SUPFAM" id="SSF52317">
    <property type="entry name" value="Class I glutamine amidotransferase-like"/>
    <property type="match status" value="1"/>
</dbReference>
<evidence type="ECO:0000256" key="6">
    <source>
        <dbReference type="ARBA" id="ARBA00023002"/>
    </source>
</evidence>
<dbReference type="STRING" id="1121022.GCA_000376105_03937"/>
<evidence type="ECO:0000313" key="9">
    <source>
        <dbReference type="EMBL" id="ESQ84962.1"/>
    </source>
</evidence>
<evidence type="ECO:0000256" key="7">
    <source>
        <dbReference type="ARBA" id="ARBA00023004"/>
    </source>
</evidence>
<evidence type="ECO:0000256" key="1">
    <source>
        <dbReference type="ARBA" id="ARBA00001971"/>
    </source>
</evidence>
<gene>
    <name evidence="9" type="ORF">ABENE_19280</name>
</gene>
<organism evidence="9 10">
    <name type="scientific">Asticcacaulis benevestitus DSM 16100 = ATCC BAA-896</name>
    <dbReference type="NCBI Taxonomy" id="1121022"/>
    <lineage>
        <taxon>Bacteria</taxon>
        <taxon>Pseudomonadati</taxon>
        <taxon>Pseudomonadota</taxon>
        <taxon>Alphaproteobacteria</taxon>
        <taxon>Caulobacterales</taxon>
        <taxon>Caulobacteraceae</taxon>
        <taxon>Asticcacaulis</taxon>
    </lineage>
</organism>
<comment type="cofactor">
    <cofactor evidence="1">
        <name>heme</name>
        <dbReference type="ChEBI" id="CHEBI:30413"/>
    </cofactor>
</comment>
<dbReference type="GO" id="GO:0005829">
    <property type="term" value="C:cytosol"/>
    <property type="evidence" value="ECO:0007669"/>
    <property type="project" value="TreeGrafter"/>
</dbReference>
<dbReference type="PATRIC" id="fig|1121022.4.peg.3951"/>